<proteinExistence type="predicted"/>
<protein>
    <submittedName>
        <fullName evidence="2">Uncharacterized protein</fullName>
    </submittedName>
</protein>
<reference evidence="2" key="1">
    <citation type="journal article" date="2022" name="bioRxiv">
        <title>Sequencing and chromosome-scale assembly of the giantPleurodeles waltlgenome.</title>
        <authorList>
            <person name="Brown T."/>
            <person name="Elewa A."/>
            <person name="Iarovenko S."/>
            <person name="Subramanian E."/>
            <person name="Araus A.J."/>
            <person name="Petzold A."/>
            <person name="Susuki M."/>
            <person name="Suzuki K.-i.T."/>
            <person name="Hayashi T."/>
            <person name="Toyoda A."/>
            <person name="Oliveira C."/>
            <person name="Osipova E."/>
            <person name="Leigh N.D."/>
            <person name="Simon A."/>
            <person name="Yun M.H."/>
        </authorList>
    </citation>
    <scope>NUCLEOTIDE SEQUENCE</scope>
    <source>
        <strain evidence="2">20211129_DDA</strain>
        <tissue evidence="2">Liver</tissue>
    </source>
</reference>
<feature type="region of interest" description="Disordered" evidence="1">
    <location>
        <begin position="90"/>
        <end position="110"/>
    </location>
</feature>
<evidence type="ECO:0000313" key="2">
    <source>
        <dbReference type="EMBL" id="KAJ1201700.1"/>
    </source>
</evidence>
<gene>
    <name evidence="2" type="ORF">NDU88_005506</name>
</gene>
<organism evidence="2 3">
    <name type="scientific">Pleurodeles waltl</name>
    <name type="common">Iberian ribbed newt</name>
    <dbReference type="NCBI Taxonomy" id="8319"/>
    <lineage>
        <taxon>Eukaryota</taxon>
        <taxon>Metazoa</taxon>
        <taxon>Chordata</taxon>
        <taxon>Craniata</taxon>
        <taxon>Vertebrata</taxon>
        <taxon>Euteleostomi</taxon>
        <taxon>Amphibia</taxon>
        <taxon>Batrachia</taxon>
        <taxon>Caudata</taxon>
        <taxon>Salamandroidea</taxon>
        <taxon>Salamandridae</taxon>
        <taxon>Pleurodelinae</taxon>
        <taxon>Pleurodeles</taxon>
    </lineage>
</organism>
<sequence>MHRITSNLSSCYTVLCQSNSAAKKLSQSHQRLLGGNMHLAGNCICAGGVWEGPVKEEMQTDGRREATGLPVHVVARRGFVQSLIGDAEDGDFKLNSTRQSNSGRGRRFAGSGEEACSCERALQGQARTAGQGQQRPH</sequence>
<evidence type="ECO:0000256" key="1">
    <source>
        <dbReference type="SAM" id="MobiDB-lite"/>
    </source>
</evidence>
<feature type="compositionally biased region" description="Polar residues" evidence="1">
    <location>
        <begin position="94"/>
        <end position="103"/>
    </location>
</feature>
<name>A0AAV7VM86_PLEWA</name>
<evidence type="ECO:0000313" key="3">
    <source>
        <dbReference type="Proteomes" id="UP001066276"/>
    </source>
</evidence>
<dbReference type="EMBL" id="JANPWB010000003">
    <property type="protein sequence ID" value="KAJ1201700.1"/>
    <property type="molecule type" value="Genomic_DNA"/>
</dbReference>
<comment type="caution">
    <text evidence="2">The sequence shown here is derived from an EMBL/GenBank/DDBJ whole genome shotgun (WGS) entry which is preliminary data.</text>
</comment>
<dbReference type="AlphaFoldDB" id="A0AAV7VM86"/>
<dbReference type="Proteomes" id="UP001066276">
    <property type="component" value="Chromosome 2_1"/>
</dbReference>
<accession>A0AAV7VM86</accession>
<keyword evidence="3" id="KW-1185">Reference proteome</keyword>